<dbReference type="PANTHER" id="PTHR42040">
    <property type="entry name" value="INNER KINETOCHORE SUBUNIT FTA4"/>
    <property type="match status" value="1"/>
</dbReference>
<dbReference type="PANTHER" id="PTHR42040:SF1">
    <property type="entry name" value="INNER KINETOCHORE SUBUNIT FTA4"/>
    <property type="match status" value="1"/>
</dbReference>
<proteinExistence type="predicted"/>
<dbReference type="AlphaFoldDB" id="A0AAN7A9B0"/>
<sequence>MINSRAVKMSSAPPTIITLKTNFLTSQTRALSNPLHPTRAWQNANDELPEKQLNDALSKLNHWIQQHSKRVYAPQATRHVAEQIDALYTSPQELPNPDDDPEEGISAAADLTDANVIEKLPGQWPDEEEDEQERVRYGELVERLKVLEGQRREAQGRVARLRGLERLLEPFEDTGGCVQGNLVGRNGELEMELERMRMLLARVEGRVAGLKRRGEGTEGGGEGMDVDGIEG</sequence>
<protein>
    <submittedName>
        <fullName evidence="2">Kinetochore Sim4 complex subunit Fta4</fullName>
    </submittedName>
</protein>
<dbReference type="Pfam" id="PF13093">
    <property type="entry name" value="FTA4"/>
    <property type="match status" value="1"/>
</dbReference>
<dbReference type="Proteomes" id="UP001302321">
    <property type="component" value="Unassembled WGS sequence"/>
</dbReference>
<keyword evidence="3" id="KW-1185">Reference proteome</keyword>
<dbReference type="EMBL" id="MU866153">
    <property type="protein sequence ID" value="KAK4177865.1"/>
    <property type="molecule type" value="Genomic_DNA"/>
</dbReference>
<comment type="caution">
    <text evidence="2">The sequence shown here is derived from an EMBL/GenBank/DDBJ whole genome shotgun (WGS) entry which is preliminary data.</text>
</comment>
<gene>
    <name evidence="2" type="ORF">QBC36DRAFT_210747</name>
</gene>
<reference evidence="2" key="2">
    <citation type="submission" date="2023-05" db="EMBL/GenBank/DDBJ databases">
        <authorList>
            <consortium name="Lawrence Berkeley National Laboratory"/>
            <person name="Steindorff A."/>
            <person name="Hensen N."/>
            <person name="Bonometti L."/>
            <person name="Westerberg I."/>
            <person name="Brannstrom I.O."/>
            <person name="Guillou S."/>
            <person name="Cros-Aarteil S."/>
            <person name="Calhoun S."/>
            <person name="Haridas S."/>
            <person name="Kuo A."/>
            <person name="Mondo S."/>
            <person name="Pangilinan J."/>
            <person name="Riley R."/>
            <person name="Labutti K."/>
            <person name="Andreopoulos B."/>
            <person name="Lipzen A."/>
            <person name="Chen C."/>
            <person name="Yanf M."/>
            <person name="Daum C."/>
            <person name="Ng V."/>
            <person name="Clum A."/>
            <person name="Ohm R."/>
            <person name="Martin F."/>
            <person name="Silar P."/>
            <person name="Natvig D."/>
            <person name="Lalanne C."/>
            <person name="Gautier V."/>
            <person name="Ament-Velasquez S.L."/>
            <person name="Kruys A."/>
            <person name="Hutchinson M.I."/>
            <person name="Powell A.J."/>
            <person name="Barry K."/>
            <person name="Miller A.N."/>
            <person name="Grigoriev I.V."/>
            <person name="Debuchy R."/>
            <person name="Gladieux P."/>
            <person name="Thoren M.H."/>
            <person name="Johannesson H."/>
        </authorList>
    </citation>
    <scope>NUCLEOTIDE SEQUENCE</scope>
    <source>
        <strain evidence="2">CBS 892.96</strain>
    </source>
</reference>
<feature type="non-terminal residue" evidence="2">
    <location>
        <position position="231"/>
    </location>
</feature>
<evidence type="ECO:0000313" key="3">
    <source>
        <dbReference type="Proteomes" id="UP001302321"/>
    </source>
</evidence>
<accession>A0AAN7A9B0</accession>
<name>A0AAN7A9B0_9PEZI</name>
<dbReference type="InterPro" id="IPR025207">
    <property type="entry name" value="Sim4_Fta4"/>
</dbReference>
<evidence type="ECO:0000313" key="2">
    <source>
        <dbReference type="EMBL" id="KAK4177865.1"/>
    </source>
</evidence>
<dbReference type="GO" id="GO:0031511">
    <property type="term" value="C:Mis6-Sim4 complex"/>
    <property type="evidence" value="ECO:0007669"/>
    <property type="project" value="InterPro"/>
</dbReference>
<feature type="region of interest" description="Disordered" evidence="1">
    <location>
        <begin position="212"/>
        <end position="231"/>
    </location>
</feature>
<evidence type="ECO:0000256" key="1">
    <source>
        <dbReference type="SAM" id="MobiDB-lite"/>
    </source>
</evidence>
<reference evidence="2" key="1">
    <citation type="journal article" date="2023" name="Mol. Phylogenet. Evol.">
        <title>Genome-scale phylogeny and comparative genomics of the fungal order Sordariales.</title>
        <authorList>
            <person name="Hensen N."/>
            <person name="Bonometti L."/>
            <person name="Westerberg I."/>
            <person name="Brannstrom I.O."/>
            <person name="Guillou S."/>
            <person name="Cros-Aarteil S."/>
            <person name="Calhoun S."/>
            <person name="Haridas S."/>
            <person name="Kuo A."/>
            <person name="Mondo S."/>
            <person name="Pangilinan J."/>
            <person name="Riley R."/>
            <person name="LaButti K."/>
            <person name="Andreopoulos B."/>
            <person name="Lipzen A."/>
            <person name="Chen C."/>
            <person name="Yan M."/>
            <person name="Daum C."/>
            <person name="Ng V."/>
            <person name="Clum A."/>
            <person name="Steindorff A."/>
            <person name="Ohm R.A."/>
            <person name="Martin F."/>
            <person name="Silar P."/>
            <person name="Natvig D.O."/>
            <person name="Lalanne C."/>
            <person name="Gautier V."/>
            <person name="Ament-Velasquez S.L."/>
            <person name="Kruys A."/>
            <person name="Hutchinson M.I."/>
            <person name="Powell A.J."/>
            <person name="Barry K."/>
            <person name="Miller A.N."/>
            <person name="Grigoriev I.V."/>
            <person name="Debuchy R."/>
            <person name="Gladieux P."/>
            <person name="Hiltunen Thoren M."/>
            <person name="Johannesson H."/>
        </authorList>
    </citation>
    <scope>NUCLEOTIDE SEQUENCE</scope>
    <source>
        <strain evidence="2">CBS 892.96</strain>
    </source>
</reference>
<organism evidence="2 3">
    <name type="scientific">Triangularia setosa</name>
    <dbReference type="NCBI Taxonomy" id="2587417"/>
    <lineage>
        <taxon>Eukaryota</taxon>
        <taxon>Fungi</taxon>
        <taxon>Dikarya</taxon>
        <taxon>Ascomycota</taxon>
        <taxon>Pezizomycotina</taxon>
        <taxon>Sordariomycetes</taxon>
        <taxon>Sordariomycetidae</taxon>
        <taxon>Sordariales</taxon>
        <taxon>Podosporaceae</taxon>
        <taxon>Triangularia</taxon>
    </lineage>
</organism>